<accession>A0ACA9K2F7</accession>
<sequence length="135" mass="16170">LINAASKDVKEISLYNEFAENNNPKNFYIINNTKAKNKVVNELLKTNEHKKILLDEKYNHFATQEYVNYLDRKKIFDHIDDVCKKISEIYWVENLGRYYESEKEAIQGWMKSERYKRQIISKDYIYFGAALKNDT</sequence>
<organism evidence="1 2">
    <name type="scientific">Dentiscutata heterogama</name>
    <dbReference type="NCBI Taxonomy" id="1316150"/>
    <lineage>
        <taxon>Eukaryota</taxon>
        <taxon>Fungi</taxon>
        <taxon>Fungi incertae sedis</taxon>
        <taxon>Mucoromycota</taxon>
        <taxon>Glomeromycotina</taxon>
        <taxon>Glomeromycetes</taxon>
        <taxon>Diversisporales</taxon>
        <taxon>Gigasporaceae</taxon>
        <taxon>Dentiscutata</taxon>
    </lineage>
</organism>
<evidence type="ECO:0000313" key="2">
    <source>
        <dbReference type="Proteomes" id="UP000789702"/>
    </source>
</evidence>
<gene>
    <name evidence="1" type="ORF">DHETER_LOCUS657</name>
</gene>
<name>A0ACA9K2F7_9GLOM</name>
<keyword evidence="2" id="KW-1185">Reference proteome</keyword>
<reference evidence="1" key="1">
    <citation type="submission" date="2021-06" db="EMBL/GenBank/DDBJ databases">
        <authorList>
            <person name="Kallberg Y."/>
            <person name="Tangrot J."/>
            <person name="Rosling A."/>
        </authorList>
    </citation>
    <scope>NUCLEOTIDE SEQUENCE</scope>
    <source>
        <strain evidence="1">IL203A</strain>
    </source>
</reference>
<dbReference type="EMBL" id="CAJVPU010000338">
    <property type="protein sequence ID" value="CAG8447542.1"/>
    <property type="molecule type" value="Genomic_DNA"/>
</dbReference>
<feature type="non-terminal residue" evidence="1">
    <location>
        <position position="1"/>
    </location>
</feature>
<protein>
    <submittedName>
        <fullName evidence="1">11564_t:CDS:1</fullName>
    </submittedName>
</protein>
<proteinExistence type="predicted"/>
<dbReference type="Proteomes" id="UP000789702">
    <property type="component" value="Unassembled WGS sequence"/>
</dbReference>
<evidence type="ECO:0000313" key="1">
    <source>
        <dbReference type="EMBL" id="CAG8447542.1"/>
    </source>
</evidence>
<comment type="caution">
    <text evidence="1">The sequence shown here is derived from an EMBL/GenBank/DDBJ whole genome shotgun (WGS) entry which is preliminary data.</text>
</comment>